<evidence type="ECO:0000256" key="10">
    <source>
        <dbReference type="ARBA" id="ARBA00023004"/>
    </source>
</evidence>
<evidence type="ECO:0000256" key="6">
    <source>
        <dbReference type="ARBA" id="ARBA00022723"/>
    </source>
</evidence>
<name>A0A2N1PRF7_9BACT</name>
<dbReference type="InterPro" id="IPR001995">
    <property type="entry name" value="Peptidase_A2_cat"/>
</dbReference>
<keyword evidence="7" id="KW-0547">Nucleotide-binding</keyword>
<keyword evidence="11" id="KW-0902">Two-component regulatory system</keyword>
<keyword evidence="12" id="KW-0411">Iron-sulfur</keyword>
<dbReference type="Pfam" id="PF02906">
    <property type="entry name" value="Fe_hyd_lg_C"/>
    <property type="match status" value="1"/>
</dbReference>
<evidence type="ECO:0000259" key="17">
    <source>
        <dbReference type="PROSITE" id="PS51656"/>
    </source>
</evidence>
<dbReference type="AlphaFoldDB" id="A0A2N1PRF7"/>
<evidence type="ECO:0000313" key="18">
    <source>
        <dbReference type="EMBL" id="PKK90920.1"/>
    </source>
</evidence>
<evidence type="ECO:0000256" key="7">
    <source>
        <dbReference type="ARBA" id="ARBA00022741"/>
    </source>
</evidence>
<keyword evidence="5" id="KW-0808">Transferase</keyword>
<dbReference type="PROSITE" id="PS50109">
    <property type="entry name" value="HIS_KIN"/>
    <property type="match status" value="1"/>
</dbReference>
<feature type="domain" description="Peptidase A2" evidence="15">
    <location>
        <begin position="64"/>
        <end position="170"/>
    </location>
</feature>
<dbReference type="PROSITE" id="PS50175">
    <property type="entry name" value="ASP_PROT_RETROV"/>
    <property type="match status" value="1"/>
</dbReference>
<dbReference type="GO" id="GO:0004190">
    <property type="term" value="F:aspartic-type endopeptidase activity"/>
    <property type="evidence" value="ECO:0007669"/>
    <property type="project" value="InterPro"/>
</dbReference>
<feature type="domain" description="4Fe-4S ferredoxin-type" evidence="16">
    <location>
        <begin position="31"/>
        <end position="60"/>
    </location>
</feature>
<dbReference type="Pfam" id="PF13237">
    <property type="entry name" value="Fer4_10"/>
    <property type="match status" value="1"/>
</dbReference>
<dbReference type="InterPro" id="IPR004358">
    <property type="entry name" value="Sig_transdc_His_kin-like_C"/>
</dbReference>
<dbReference type="Pfam" id="PF02518">
    <property type="entry name" value="HATPase_c"/>
    <property type="match status" value="1"/>
</dbReference>
<dbReference type="InterPro" id="IPR017896">
    <property type="entry name" value="4Fe4S_Fe-S-bd"/>
</dbReference>
<dbReference type="PROSITE" id="PS51379">
    <property type="entry name" value="4FE4S_FER_2"/>
    <property type="match status" value="2"/>
</dbReference>
<dbReference type="Gene3D" id="3.40.950.10">
    <property type="entry name" value="Fe-only Hydrogenase (Larger Subunit), Chain L, domain 3"/>
    <property type="match status" value="1"/>
</dbReference>
<feature type="coiled-coil region" evidence="13">
    <location>
        <begin position="402"/>
        <end position="429"/>
    </location>
</feature>
<evidence type="ECO:0000256" key="4">
    <source>
        <dbReference type="ARBA" id="ARBA00022553"/>
    </source>
</evidence>
<dbReference type="InterPro" id="IPR004108">
    <property type="entry name" value="Fe_hydrogenase_lsu_C"/>
</dbReference>
<feature type="domain" description="4Fe-4S" evidence="17">
    <location>
        <begin position="353"/>
        <end position="415"/>
    </location>
</feature>
<dbReference type="GO" id="GO:0000155">
    <property type="term" value="F:phosphorelay sensor kinase activity"/>
    <property type="evidence" value="ECO:0007669"/>
    <property type="project" value="InterPro"/>
</dbReference>
<dbReference type="EMBL" id="PGXC01000003">
    <property type="protein sequence ID" value="PKK90920.1"/>
    <property type="molecule type" value="Genomic_DNA"/>
</dbReference>
<dbReference type="InterPro" id="IPR009016">
    <property type="entry name" value="Fe_hydrogenase"/>
</dbReference>
<dbReference type="Gene3D" id="1.10.287.130">
    <property type="match status" value="1"/>
</dbReference>
<keyword evidence="9" id="KW-0067">ATP-binding</keyword>
<dbReference type="InterPro" id="IPR007202">
    <property type="entry name" value="4Fe-4S_dom"/>
</dbReference>
<evidence type="ECO:0000259" key="15">
    <source>
        <dbReference type="PROSITE" id="PS50175"/>
    </source>
</evidence>
<keyword evidence="4" id="KW-0597">Phosphoprotein</keyword>
<evidence type="ECO:0000256" key="11">
    <source>
        <dbReference type="ARBA" id="ARBA00023012"/>
    </source>
</evidence>
<keyword evidence="8 18" id="KW-0418">Kinase</keyword>
<keyword evidence="3" id="KW-0004">4Fe-4S</keyword>
<feature type="domain" description="Histidine kinase" evidence="14">
    <location>
        <begin position="441"/>
        <end position="653"/>
    </location>
</feature>
<proteinExistence type="predicted"/>
<evidence type="ECO:0000256" key="8">
    <source>
        <dbReference type="ARBA" id="ARBA00022777"/>
    </source>
</evidence>
<evidence type="ECO:0000256" key="5">
    <source>
        <dbReference type="ARBA" id="ARBA00022679"/>
    </source>
</evidence>
<evidence type="ECO:0000256" key="12">
    <source>
        <dbReference type="ARBA" id="ARBA00023014"/>
    </source>
</evidence>
<evidence type="ECO:0000256" key="1">
    <source>
        <dbReference type="ARBA" id="ARBA00000085"/>
    </source>
</evidence>
<dbReference type="GO" id="GO:0006508">
    <property type="term" value="P:proteolysis"/>
    <property type="evidence" value="ECO:0007669"/>
    <property type="project" value="InterPro"/>
</dbReference>
<dbReference type="InterPro" id="IPR003661">
    <property type="entry name" value="HisK_dim/P_dom"/>
</dbReference>
<evidence type="ECO:0000259" key="16">
    <source>
        <dbReference type="PROSITE" id="PS51379"/>
    </source>
</evidence>
<evidence type="ECO:0000256" key="13">
    <source>
        <dbReference type="SAM" id="Coils"/>
    </source>
</evidence>
<evidence type="ECO:0000256" key="9">
    <source>
        <dbReference type="ARBA" id="ARBA00022840"/>
    </source>
</evidence>
<reference evidence="18 19" key="1">
    <citation type="journal article" date="2017" name="ISME J.">
        <title>Potential for microbial H2 and metal transformations associated with novel bacteria and archaea in deep terrestrial subsurface sediments.</title>
        <authorList>
            <person name="Hernsdorf A.W."/>
            <person name="Amano Y."/>
            <person name="Miyakawa K."/>
            <person name="Ise K."/>
            <person name="Suzuki Y."/>
            <person name="Anantharaman K."/>
            <person name="Probst A."/>
            <person name="Burstein D."/>
            <person name="Thomas B.C."/>
            <person name="Banfield J.F."/>
        </authorList>
    </citation>
    <scope>NUCLEOTIDE SEQUENCE [LARGE SCALE GENOMIC DNA]</scope>
    <source>
        <strain evidence="18">HGW-Wallbacteria-1</strain>
    </source>
</reference>
<protein>
    <recommendedName>
        <fullName evidence="2">histidine kinase</fullName>
        <ecNumber evidence="2">2.7.13.3</ecNumber>
    </recommendedName>
</protein>
<keyword evidence="13" id="KW-0175">Coiled coil</keyword>
<dbReference type="InterPro" id="IPR003594">
    <property type="entry name" value="HATPase_dom"/>
</dbReference>
<dbReference type="CDD" id="cd00082">
    <property type="entry name" value="HisKA"/>
    <property type="match status" value="1"/>
</dbReference>
<dbReference type="Proteomes" id="UP000233256">
    <property type="component" value="Unassembled WGS sequence"/>
</dbReference>
<dbReference type="GO" id="GO:0051539">
    <property type="term" value="F:4 iron, 4 sulfur cluster binding"/>
    <property type="evidence" value="ECO:0007669"/>
    <property type="project" value="UniProtKB-KW"/>
</dbReference>
<dbReference type="SUPFAM" id="SSF55874">
    <property type="entry name" value="ATPase domain of HSP90 chaperone/DNA topoisomerase II/histidine kinase"/>
    <property type="match status" value="1"/>
</dbReference>
<feature type="domain" description="4Fe-4S ferredoxin-type" evidence="16">
    <location>
        <begin position="2"/>
        <end position="30"/>
    </location>
</feature>
<dbReference type="PROSITE" id="PS51656">
    <property type="entry name" value="4FE4S"/>
    <property type="match status" value="1"/>
</dbReference>
<dbReference type="PANTHER" id="PTHR43065:SF46">
    <property type="entry name" value="C4-DICARBOXYLATE TRANSPORT SENSOR PROTEIN DCTB"/>
    <property type="match status" value="1"/>
</dbReference>
<keyword evidence="10" id="KW-0408">Iron</keyword>
<dbReference type="GO" id="GO:0005524">
    <property type="term" value="F:ATP binding"/>
    <property type="evidence" value="ECO:0007669"/>
    <property type="project" value="UniProtKB-KW"/>
</dbReference>
<dbReference type="InterPro" id="IPR036097">
    <property type="entry name" value="HisK_dim/P_sf"/>
</dbReference>
<evidence type="ECO:0000256" key="3">
    <source>
        <dbReference type="ARBA" id="ARBA00022485"/>
    </source>
</evidence>
<comment type="catalytic activity">
    <reaction evidence="1">
        <text>ATP + protein L-histidine = ADP + protein N-phospho-L-histidine.</text>
        <dbReference type="EC" id="2.7.13.3"/>
    </reaction>
</comment>
<sequence>MGVITTQTGKCKRCYTCIRNCPVKALTVEKGEAKILEEKCVSCGTCYKVCTQKAKNVENHCSIIRELLDSGANLTALVAPSFPASFYSINPKQTIHAIRELGFSKIVEVAYGAELVGRECKRMMESGEIHKPVIASPCPVVVSLIQKHYPKLIPHLAPVVSPLIAIGRYLRDIEKDDSIKVFIGPCIGKKEEIKDPAVEGIIDYVLTFRELKEMFRNSNIEPHTLTGTPFDPPVPGTGRIFPLMGGILKTGGFGTEILDPSIAIIEGRDSVMEFLNNFERHPPEQEFIDILYCDGCINGVEIDSPLSSLEKHKKVAKLVSETRHLNPSSLPEVDLVREYHDQKLLLHEPTDAELAEILRQMGKICPEDELNCGACGYMTCRNKARAVFHGFAEIEMCMPQLIRQLELSIAELKKSHEQLKLTQAELLQSEKLASLGQLSAGVAHELNNPLGGILLFANILQEAESKCNGDNIPEELKIIVKEATRCRNIVKGLLDFARQSKIQRTRVDINQIISDVVTMESRNTPENIKIVENVCSNCPQLSVDTVQIRQVFSNIVRNAVQAMPDGGVITISTQHRAETGKMVISVRDTGTGISEEHLSKLFTPFFTTKGTGKGTGLGLAICYGIIKMHRGAIEVESTPGEGTTFKILLPVESDDDFSRAI</sequence>
<dbReference type="SUPFAM" id="SSF54862">
    <property type="entry name" value="4Fe-4S ferredoxins"/>
    <property type="match status" value="1"/>
</dbReference>
<dbReference type="Gene3D" id="3.30.70.20">
    <property type="match status" value="1"/>
</dbReference>
<evidence type="ECO:0000256" key="2">
    <source>
        <dbReference type="ARBA" id="ARBA00012438"/>
    </source>
</evidence>
<dbReference type="InterPro" id="IPR005467">
    <property type="entry name" value="His_kinase_dom"/>
</dbReference>
<evidence type="ECO:0000313" key="19">
    <source>
        <dbReference type="Proteomes" id="UP000233256"/>
    </source>
</evidence>
<dbReference type="SMART" id="SM00387">
    <property type="entry name" value="HATPase_c"/>
    <property type="match status" value="1"/>
</dbReference>
<dbReference type="Pfam" id="PF04060">
    <property type="entry name" value="FeS"/>
    <property type="match status" value="1"/>
</dbReference>
<dbReference type="FunFam" id="3.30.565.10:FF:000006">
    <property type="entry name" value="Sensor histidine kinase WalK"/>
    <property type="match status" value="1"/>
</dbReference>
<dbReference type="Gene3D" id="1.10.15.40">
    <property type="entry name" value="Electron transport complex subunit B, putative Fe-S cluster"/>
    <property type="match status" value="1"/>
</dbReference>
<dbReference type="PRINTS" id="PR00344">
    <property type="entry name" value="BCTRLSENSOR"/>
</dbReference>
<dbReference type="GO" id="GO:0046872">
    <property type="term" value="F:metal ion binding"/>
    <property type="evidence" value="ECO:0007669"/>
    <property type="project" value="UniProtKB-KW"/>
</dbReference>
<gene>
    <name evidence="18" type="ORF">CVV64_03895</name>
</gene>
<evidence type="ECO:0000259" key="14">
    <source>
        <dbReference type="PROSITE" id="PS50109"/>
    </source>
</evidence>
<dbReference type="PANTHER" id="PTHR43065">
    <property type="entry name" value="SENSOR HISTIDINE KINASE"/>
    <property type="match status" value="1"/>
</dbReference>
<comment type="caution">
    <text evidence="18">The sequence shown here is derived from an EMBL/GenBank/DDBJ whole genome shotgun (WGS) entry which is preliminary data.</text>
</comment>
<dbReference type="EC" id="2.7.13.3" evidence="2"/>
<dbReference type="SUPFAM" id="SSF47384">
    <property type="entry name" value="Homodimeric domain of signal transducing histidine kinase"/>
    <property type="match status" value="1"/>
</dbReference>
<dbReference type="SMART" id="SM00388">
    <property type="entry name" value="HisKA"/>
    <property type="match status" value="1"/>
</dbReference>
<dbReference type="InterPro" id="IPR036890">
    <property type="entry name" value="HATPase_C_sf"/>
</dbReference>
<dbReference type="Gene3D" id="3.30.565.10">
    <property type="entry name" value="Histidine kinase-like ATPase, C-terminal domain"/>
    <property type="match status" value="1"/>
</dbReference>
<dbReference type="Pfam" id="PF00512">
    <property type="entry name" value="HisKA"/>
    <property type="match status" value="1"/>
</dbReference>
<organism evidence="18 19">
    <name type="scientific">Candidatus Wallbacteria bacterium HGW-Wallbacteria-1</name>
    <dbReference type="NCBI Taxonomy" id="2013854"/>
    <lineage>
        <taxon>Bacteria</taxon>
        <taxon>Candidatus Walliibacteriota</taxon>
    </lineage>
</organism>
<keyword evidence="6" id="KW-0479">Metal-binding</keyword>
<dbReference type="SUPFAM" id="SSF53920">
    <property type="entry name" value="Fe-only hydrogenase"/>
    <property type="match status" value="1"/>
</dbReference>
<accession>A0A2N1PRF7</accession>